<feature type="compositionally biased region" description="Low complexity" evidence="2">
    <location>
        <begin position="19"/>
        <end position="33"/>
    </location>
</feature>
<sequence>MVTTRRKAAAQNEAQPLQTTTSTRRTRSKAAASPLKALEASQPAPKSVKGKRKRNAATPEPVADESDEEGLFFKQSMPQISSIPNPLQKDVLIASQEYVRIPSSEFRSNEVLGREIDQLSAENQRLRYEILDLRNENSFLRERLDVHVAREMARERRAAHLAGQANEHDANQPQPNTDYDSFMGNAIEPTPAHAEFITGSESALALLHHIESAAREPRTFAPSETEEQVAEPELAPPSPHAETPAQELVKAVTPSPSPRAISQPSGFFSRSFSAIKSKLGFSTTNPEPAPTPSKAPPPNTITEALSAPPTPVGERKQTTHKKKRQSAMMRLLTKGVDSSDIKDAEEWAKHVIPTLKNDADFEAKRTRLETPVLFKDLNNFPSSKPWESGFGDPLGELDDDEVVPVWAVYLDILAEADEPRRKKTKTSHSETMDVDDTQSLNDMFSPSTSAAASPSLHDSHGHSASELDLHPRRSVEPSPMFGSPLAHKQGGNIFRERQGQEATEQLRAEDHNTLLEATKKVVPHHDPSQGSFGLDYDSDEEDTTISEINDAESDGTASAPLWTQPPPPAPVPAHVPLPGASATDSVPAATTQQPVDEIERQRQKLMKHTPAKPSRLREAFVPSPSLMSDAGNESLFIASPAPVTTLFDDMPDAEDLDLEDDDWAEVQRLRNTEEWKAEAAREWPDPIVSYDSDEEGLSPV</sequence>
<keyword evidence="4" id="KW-1185">Reference proteome</keyword>
<evidence type="ECO:0000313" key="4">
    <source>
        <dbReference type="Proteomes" id="UP000813461"/>
    </source>
</evidence>
<feature type="compositionally biased region" description="Pro residues" evidence="2">
    <location>
        <begin position="563"/>
        <end position="575"/>
    </location>
</feature>
<keyword evidence="1" id="KW-0175">Coiled coil</keyword>
<feature type="compositionally biased region" description="Low complexity" evidence="2">
    <location>
        <begin position="445"/>
        <end position="455"/>
    </location>
</feature>
<gene>
    <name evidence="3" type="ORF">FB567DRAFT_180079</name>
</gene>
<accession>A0A8K0RG33</accession>
<feature type="region of interest" description="Disordered" evidence="2">
    <location>
        <begin position="280"/>
        <end position="326"/>
    </location>
</feature>
<dbReference type="Proteomes" id="UP000813461">
    <property type="component" value="Unassembled WGS sequence"/>
</dbReference>
<proteinExistence type="predicted"/>
<feature type="compositionally biased region" description="Polar residues" evidence="2">
    <location>
        <begin position="582"/>
        <end position="594"/>
    </location>
</feature>
<reference evidence="3" key="1">
    <citation type="journal article" date="2021" name="Nat. Commun.">
        <title>Genetic determinants of endophytism in the Arabidopsis root mycobiome.</title>
        <authorList>
            <person name="Mesny F."/>
            <person name="Miyauchi S."/>
            <person name="Thiergart T."/>
            <person name="Pickel B."/>
            <person name="Atanasova L."/>
            <person name="Karlsson M."/>
            <person name="Huettel B."/>
            <person name="Barry K.W."/>
            <person name="Haridas S."/>
            <person name="Chen C."/>
            <person name="Bauer D."/>
            <person name="Andreopoulos W."/>
            <person name="Pangilinan J."/>
            <person name="LaButti K."/>
            <person name="Riley R."/>
            <person name="Lipzen A."/>
            <person name="Clum A."/>
            <person name="Drula E."/>
            <person name="Henrissat B."/>
            <person name="Kohler A."/>
            <person name="Grigoriev I.V."/>
            <person name="Martin F.M."/>
            <person name="Hacquard S."/>
        </authorList>
    </citation>
    <scope>NUCLEOTIDE SEQUENCE</scope>
    <source>
        <strain evidence="3">MPI-SDFR-AT-0120</strain>
    </source>
</reference>
<name>A0A8K0RG33_9PLEO</name>
<organism evidence="3 4">
    <name type="scientific">Paraphoma chrysanthemicola</name>
    <dbReference type="NCBI Taxonomy" id="798071"/>
    <lineage>
        <taxon>Eukaryota</taxon>
        <taxon>Fungi</taxon>
        <taxon>Dikarya</taxon>
        <taxon>Ascomycota</taxon>
        <taxon>Pezizomycotina</taxon>
        <taxon>Dothideomycetes</taxon>
        <taxon>Pleosporomycetidae</taxon>
        <taxon>Pleosporales</taxon>
        <taxon>Pleosporineae</taxon>
        <taxon>Phaeosphaeriaceae</taxon>
        <taxon>Paraphoma</taxon>
    </lineage>
</organism>
<comment type="caution">
    <text evidence="3">The sequence shown here is derived from an EMBL/GenBank/DDBJ whole genome shotgun (WGS) entry which is preliminary data.</text>
</comment>
<feature type="region of interest" description="Disordered" evidence="2">
    <location>
        <begin position="217"/>
        <end position="266"/>
    </location>
</feature>
<evidence type="ECO:0000313" key="3">
    <source>
        <dbReference type="EMBL" id="KAH7093745.1"/>
    </source>
</evidence>
<protein>
    <submittedName>
        <fullName evidence="3">Uncharacterized protein</fullName>
    </submittedName>
</protein>
<dbReference type="EMBL" id="JAGMVJ010000002">
    <property type="protein sequence ID" value="KAH7093745.1"/>
    <property type="molecule type" value="Genomic_DNA"/>
</dbReference>
<feature type="compositionally biased region" description="Basic and acidic residues" evidence="2">
    <location>
        <begin position="457"/>
        <end position="467"/>
    </location>
</feature>
<evidence type="ECO:0000256" key="2">
    <source>
        <dbReference type="SAM" id="MobiDB-lite"/>
    </source>
</evidence>
<feature type="compositionally biased region" description="Pro residues" evidence="2">
    <location>
        <begin position="287"/>
        <end position="299"/>
    </location>
</feature>
<dbReference type="AlphaFoldDB" id="A0A8K0RG33"/>
<feature type="coiled-coil region" evidence="1">
    <location>
        <begin position="109"/>
        <end position="143"/>
    </location>
</feature>
<feature type="region of interest" description="Disordered" evidence="2">
    <location>
        <begin position="1"/>
        <end position="68"/>
    </location>
</feature>
<feature type="compositionally biased region" description="Acidic residues" evidence="2">
    <location>
        <begin position="536"/>
        <end position="553"/>
    </location>
</feature>
<feature type="region of interest" description="Disordered" evidence="2">
    <location>
        <begin position="522"/>
        <end position="618"/>
    </location>
</feature>
<evidence type="ECO:0000256" key="1">
    <source>
        <dbReference type="SAM" id="Coils"/>
    </source>
</evidence>
<feature type="region of interest" description="Disordered" evidence="2">
    <location>
        <begin position="419"/>
        <end position="467"/>
    </location>
</feature>
<dbReference type="OrthoDB" id="3786084at2759"/>